<evidence type="ECO:0000313" key="6">
    <source>
        <dbReference type="Proteomes" id="UP000593567"/>
    </source>
</evidence>
<feature type="transmembrane region" description="Helical" evidence="4">
    <location>
        <begin position="271"/>
        <end position="291"/>
    </location>
</feature>
<accession>A0A7J7JXY4</accession>
<evidence type="ECO:0000256" key="3">
    <source>
        <dbReference type="ARBA" id="ARBA00023136"/>
    </source>
</evidence>
<keyword evidence="2 4" id="KW-1133">Transmembrane helix</keyword>
<evidence type="ECO:0000256" key="2">
    <source>
        <dbReference type="ARBA" id="ARBA00022989"/>
    </source>
</evidence>
<organism evidence="5 6">
    <name type="scientific">Bugula neritina</name>
    <name type="common">Brown bryozoan</name>
    <name type="synonym">Sertularia neritina</name>
    <dbReference type="NCBI Taxonomy" id="10212"/>
    <lineage>
        <taxon>Eukaryota</taxon>
        <taxon>Metazoa</taxon>
        <taxon>Spiralia</taxon>
        <taxon>Lophotrochozoa</taxon>
        <taxon>Bryozoa</taxon>
        <taxon>Gymnolaemata</taxon>
        <taxon>Cheilostomatida</taxon>
        <taxon>Flustrina</taxon>
        <taxon>Buguloidea</taxon>
        <taxon>Bugulidae</taxon>
        <taxon>Bugula</taxon>
    </lineage>
</organism>
<feature type="transmembrane region" description="Helical" evidence="4">
    <location>
        <begin position="362"/>
        <end position="384"/>
    </location>
</feature>
<dbReference type="Proteomes" id="UP000593567">
    <property type="component" value="Unassembled WGS sequence"/>
</dbReference>
<dbReference type="OrthoDB" id="6365769at2759"/>
<dbReference type="EMBL" id="VXIV02001632">
    <property type="protein sequence ID" value="KAF6031260.1"/>
    <property type="molecule type" value="Genomic_DNA"/>
</dbReference>
<feature type="transmembrane region" description="Helical" evidence="4">
    <location>
        <begin position="245"/>
        <end position="264"/>
    </location>
</feature>
<comment type="caution">
    <text evidence="5">The sequence shown here is derived from an EMBL/GenBank/DDBJ whole genome shotgun (WGS) entry which is preliminary data.</text>
</comment>
<sequence>MVQYIFNDQFTLFVCLTLKAVFTALVPAFRSVYIMCLMFVGQGFMEGIAQIGVFCISIRLGGRKRNGMYLQAVCLGVSIGSICGPFIARPFLADSTNSHRVKQTTWHTDGSQLNETLPQNYTSVLTELVPPILSSNTTFGQLHNSSFGEQPTIPSDLDDEEFTKTHVYFYYIIMGVISCIPATLFCIQHRRSGLPIRNAKSSSSQSDSMSFKDCSAPLSLTLIFMFMVSLLQFGTQQTYKTKGVYISSLFWTFLCFGRLAGIWIAKYLSSFQILLIDIIVGIIGAIFLTIFSAQSAVVLWIFTAVLGFAYSTTNGAVFSWAANHLPDDTYVIVVLTIGESLGVLVEPTLVTSIFKLTGPMTLMYIMLIGFLVMLLSIMSAQFIVTKCCEDGKLDSLAGKRLDEDYD</sequence>
<dbReference type="PANTHER" id="PTHR23121">
    <property type="entry name" value="SODIUM-DEPENDENT GLUCOSE TRANSPORTER 1"/>
    <property type="match status" value="1"/>
</dbReference>
<feature type="transmembrane region" description="Helical" evidence="4">
    <location>
        <begin position="68"/>
        <end position="88"/>
    </location>
</feature>
<dbReference type="AlphaFoldDB" id="A0A7J7JXY4"/>
<proteinExistence type="predicted"/>
<evidence type="ECO:0000313" key="5">
    <source>
        <dbReference type="EMBL" id="KAF6031260.1"/>
    </source>
</evidence>
<dbReference type="Gene3D" id="1.20.1250.20">
    <property type="entry name" value="MFS general substrate transporter like domains"/>
    <property type="match status" value="1"/>
</dbReference>
<protein>
    <submittedName>
        <fullName evidence="5">Uncharacterized protein</fullName>
    </submittedName>
</protein>
<reference evidence="5" key="1">
    <citation type="submission" date="2020-06" db="EMBL/GenBank/DDBJ databases">
        <title>Draft genome of Bugula neritina, a colonial animal packing powerful symbionts and potential medicines.</title>
        <authorList>
            <person name="Rayko M."/>
        </authorList>
    </citation>
    <scope>NUCLEOTIDE SEQUENCE [LARGE SCALE GENOMIC DNA]</scope>
    <source>
        <strain evidence="5">Kwan_BN1</strain>
    </source>
</reference>
<feature type="transmembrane region" description="Helical" evidence="4">
    <location>
        <begin position="168"/>
        <end position="187"/>
    </location>
</feature>
<keyword evidence="6" id="KW-1185">Reference proteome</keyword>
<gene>
    <name evidence="5" type="ORF">EB796_010496</name>
</gene>
<feature type="transmembrane region" description="Helical" evidence="4">
    <location>
        <begin position="297"/>
        <end position="318"/>
    </location>
</feature>
<keyword evidence="1 4" id="KW-0812">Transmembrane</keyword>
<feature type="transmembrane region" description="Helical" evidence="4">
    <location>
        <begin position="32"/>
        <end position="56"/>
    </location>
</feature>
<dbReference type="InterPro" id="IPR036259">
    <property type="entry name" value="MFS_trans_sf"/>
</dbReference>
<feature type="transmembrane region" description="Helical" evidence="4">
    <location>
        <begin position="214"/>
        <end position="233"/>
    </location>
</feature>
<name>A0A7J7JXY4_BUGNE</name>
<evidence type="ECO:0000256" key="1">
    <source>
        <dbReference type="ARBA" id="ARBA00022692"/>
    </source>
</evidence>
<keyword evidence="3 4" id="KW-0472">Membrane</keyword>
<dbReference type="PANTHER" id="PTHR23121:SF9">
    <property type="entry name" value="SODIUM-DEPENDENT GLUCOSE TRANSPORTER 1"/>
    <property type="match status" value="1"/>
</dbReference>
<dbReference type="SUPFAM" id="SSF103473">
    <property type="entry name" value="MFS general substrate transporter"/>
    <property type="match status" value="1"/>
</dbReference>
<evidence type="ECO:0000256" key="4">
    <source>
        <dbReference type="SAM" id="Phobius"/>
    </source>
</evidence>
<feature type="transmembrane region" description="Helical" evidence="4">
    <location>
        <begin position="330"/>
        <end position="350"/>
    </location>
</feature>
<feature type="transmembrane region" description="Helical" evidence="4">
    <location>
        <begin position="9"/>
        <end position="26"/>
    </location>
</feature>